<sequence length="538" mass="59389">MPPLPYGWEEFTTDDGEPYYFNAGTNQTVWDRPGGESSSNDKWEELSDDNGKIYFFNPVTDVTAWELPDGASLAEKKKSATPKAKAAEPKPVSEQAAQEKGAGAVKAFGGSMLALRAQGLFSAGGAGYAKPEVVTKKKPMNENSQFAKSLQQLNNVWEGLQAERTVGGRDVGRIDEDELEEWEKLKRQKELEDLRTGKKWKAAEAGGAGGDAVGARPPHADEEAKLQTYLEKTLTISEGEKTDETGALSDFLADSSEENAGLNDFITRVASESKADVSEGGEEEAAEEMEGFLQRVATFKAAQRLSVCEDKKEEEEEAPWKAITFPGIVFLCYENNGHTEERPLWGAVDNLELGLIVVAWEGIELLGPSEVKRSLLLPYDKIIFWTVVINDERQEFFLDLTMEGDYHEDHTITYWTGNVLDMRLCLPDKDTANSLSDNITEVCKLFAEVAVNRMNAAENFSKSTVANASLQYIKDRADKGSEQKQADKDGNITNASDRRTSIKDIKTGPSVSDGSKPEKSHNKLKAMLGFKHKSDKKK</sequence>
<evidence type="ECO:0000256" key="1">
    <source>
        <dbReference type="SAM" id="MobiDB-lite"/>
    </source>
</evidence>
<feature type="domain" description="WW" evidence="2">
    <location>
        <begin position="37"/>
        <end position="70"/>
    </location>
</feature>
<dbReference type="Pfam" id="PF00397">
    <property type="entry name" value="WW"/>
    <property type="match status" value="2"/>
</dbReference>
<evidence type="ECO:0000313" key="4">
    <source>
        <dbReference type="Proteomes" id="UP001190700"/>
    </source>
</evidence>
<feature type="region of interest" description="Disordered" evidence="1">
    <location>
        <begin position="195"/>
        <end position="218"/>
    </location>
</feature>
<reference evidence="3 4" key="1">
    <citation type="journal article" date="2015" name="Genome Biol. Evol.">
        <title>Comparative Genomics of a Bacterivorous Green Alga Reveals Evolutionary Causalities and Consequences of Phago-Mixotrophic Mode of Nutrition.</title>
        <authorList>
            <person name="Burns J.A."/>
            <person name="Paasch A."/>
            <person name="Narechania A."/>
            <person name="Kim E."/>
        </authorList>
    </citation>
    <scope>NUCLEOTIDE SEQUENCE [LARGE SCALE GENOMIC DNA]</scope>
    <source>
        <strain evidence="3 4">PLY_AMNH</strain>
    </source>
</reference>
<evidence type="ECO:0000313" key="3">
    <source>
        <dbReference type="EMBL" id="KAK3278788.1"/>
    </source>
</evidence>
<comment type="caution">
    <text evidence="3">The sequence shown here is derived from an EMBL/GenBank/DDBJ whole genome shotgun (WGS) entry which is preliminary data.</text>
</comment>
<accession>A0AAE0GIS2</accession>
<dbReference type="PROSITE" id="PS50020">
    <property type="entry name" value="WW_DOMAIN_2"/>
    <property type="match status" value="2"/>
</dbReference>
<feature type="region of interest" description="Disordered" evidence="1">
    <location>
        <begin position="477"/>
        <end position="538"/>
    </location>
</feature>
<dbReference type="EMBL" id="LGRX02005283">
    <property type="protein sequence ID" value="KAK3278788.1"/>
    <property type="molecule type" value="Genomic_DNA"/>
</dbReference>
<protein>
    <recommendedName>
        <fullName evidence="2">WW domain-containing protein</fullName>
    </recommendedName>
</protein>
<gene>
    <name evidence="3" type="ORF">CYMTET_13296</name>
</gene>
<organism evidence="3 4">
    <name type="scientific">Cymbomonas tetramitiformis</name>
    <dbReference type="NCBI Taxonomy" id="36881"/>
    <lineage>
        <taxon>Eukaryota</taxon>
        <taxon>Viridiplantae</taxon>
        <taxon>Chlorophyta</taxon>
        <taxon>Pyramimonadophyceae</taxon>
        <taxon>Pyramimonadales</taxon>
        <taxon>Pyramimonadaceae</taxon>
        <taxon>Cymbomonas</taxon>
    </lineage>
</organism>
<dbReference type="SMART" id="SM00456">
    <property type="entry name" value="WW"/>
    <property type="match status" value="2"/>
</dbReference>
<dbReference type="SUPFAM" id="SSF51045">
    <property type="entry name" value="WW domain"/>
    <property type="match status" value="2"/>
</dbReference>
<keyword evidence="4" id="KW-1185">Reference proteome</keyword>
<dbReference type="Proteomes" id="UP001190700">
    <property type="component" value="Unassembled WGS sequence"/>
</dbReference>
<proteinExistence type="predicted"/>
<feature type="region of interest" description="Disordered" evidence="1">
    <location>
        <begin position="73"/>
        <end position="102"/>
    </location>
</feature>
<dbReference type="CDD" id="cd00201">
    <property type="entry name" value="WW"/>
    <property type="match status" value="2"/>
</dbReference>
<dbReference type="Gene3D" id="2.20.70.10">
    <property type="match status" value="2"/>
</dbReference>
<dbReference type="InterPro" id="IPR001202">
    <property type="entry name" value="WW_dom"/>
</dbReference>
<feature type="region of interest" description="Disordered" evidence="1">
    <location>
        <begin position="25"/>
        <end position="44"/>
    </location>
</feature>
<dbReference type="InterPro" id="IPR036020">
    <property type="entry name" value="WW_dom_sf"/>
</dbReference>
<evidence type="ECO:0000259" key="2">
    <source>
        <dbReference type="PROSITE" id="PS50020"/>
    </source>
</evidence>
<feature type="compositionally biased region" description="Basic and acidic residues" evidence="1">
    <location>
        <begin position="477"/>
        <end position="506"/>
    </location>
</feature>
<name>A0AAE0GIS2_9CHLO</name>
<dbReference type="AlphaFoldDB" id="A0AAE0GIS2"/>
<feature type="domain" description="WW" evidence="2">
    <location>
        <begin position="2"/>
        <end position="35"/>
    </location>
</feature>